<evidence type="ECO:0000313" key="10">
    <source>
        <dbReference type="Proteomes" id="UP000035704"/>
    </source>
</evidence>
<feature type="transmembrane region" description="Helical" evidence="8">
    <location>
        <begin position="51"/>
        <end position="75"/>
    </location>
</feature>
<evidence type="ECO:0000256" key="1">
    <source>
        <dbReference type="ARBA" id="ARBA00004651"/>
    </source>
</evidence>
<dbReference type="GO" id="GO:0005886">
    <property type="term" value="C:plasma membrane"/>
    <property type="evidence" value="ECO:0007669"/>
    <property type="project" value="UniProtKB-SubCell"/>
</dbReference>
<reference evidence="9 10" key="1">
    <citation type="submission" date="2014-10" db="EMBL/GenBank/DDBJ databases">
        <title>Genome sequence of Clostridium aceticum DSM 1496.</title>
        <authorList>
            <person name="Poehlein A."/>
            <person name="Schiel-Bengelsdorf B."/>
            <person name="Gottschalk G."/>
            <person name="Duerre P."/>
            <person name="Daniel R."/>
        </authorList>
    </citation>
    <scope>NUCLEOTIDE SEQUENCE [LARGE SCALE GENOMIC DNA]</scope>
    <source>
        <strain evidence="9 10">DSM 1496</strain>
    </source>
</reference>
<dbReference type="Proteomes" id="UP000035704">
    <property type="component" value="Chromosome"/>
</dbReference>
<proteinExistence type="inferred from homology"/>
<evidence type="ECO:0000256" key="7">
    <source>
        <dbReference type="ARBA" id="ARBA00023136"/>
    </source>
</evidence>
<dbReference type="OrthoDB" id="9793490at2"/>
<keyword evidence="3 8" id="KW-0813">Transport</keyword>
<organism evidence="9 10">
    <name type="scientific">Clostridium aceticum</name>
    <dbReference type="NCBI Taxonomy" id="84022"/>
    <lineage>
        <taxon>Bacteria</taxon>
        <taxon>Bacillati</taxon>
        <taxon>Bacillota</taxon>
        <taxon>Clostridia</taxon>
        <taxon>Eubacteriales</taxon>
        <taxon>Clostridiaceae</taxon>
        <taxon>Clostridium</taxon>
    </lineage>
</organism>
<keyword evidence="6 8" id="KW-1133">Transmembrane helix</keyword>
<dbReference type="FunFam" id="1.10.3720.10:FF:000002">
    <property type="entry name" value="D-methionine ABC transporter permease MetI"/>
    <property type="match status" value="1"/>
</dbReference>
<evidence type="ECO:0000256" key="4">
    <source>
        <dbReference type="ARBA" id="ARBA00022475"/>
    </source>
</evidence>
<dbReference type="CDD" id="cd06261">
    <property type="entry name" value="TM_PBP2"/>
    <property type="match status" value="1"/>
</dbReference>
<evidence type="ECO:0000256" key="6">
    <source>
        <dbReference type="ARBA" id="ARBA00022989"/>
    </source>
</evidence>
<accession>A0A0D8IHP4</accession>
<name>A0A0D8IHP4_9CLOT</name>
<dbReference type="InterPro" id="IPR000515">
    <property type="entry name" value="MetI-like"/>
</dbReference>
<comment type="subcellular location">
    <subcellularLocation>
        <location evidence="1 8">Cell membrane</location>
        <topology evidence="1 8">Multi-pass membrane protein</topology>
    </subcellularLocation>
</comment>
<feature type="transmembrane region" description="Helical" evidence="8">
    <location>
        <begin position="16"/>
        <end position="39"/>
    </location>
</feature>
<dbReference type="STRING" id="84022.CACET_c03810"/>
<feature type="transmembrane region" description="Helical" evidence="8">
    <location>
        <begin position="81"/>
        <end position="103"/>
    </location>
</feature>
<dbReference type="AlphaFoldDB" id="A0A0D8IHP4"/>
<protein>
    <submittedName>
        <fullName evidence="9">ABC-type metal ion transport system, permease component</fullName>
    </submittedName>
</protein>
<dbReference type="Pfam" id="PF00528">
    <property type="entry name" value="BPD_transp_1"/>
    <property type="match status" value="1"/>
</dbReference>
<sequence>MERLLSLIIPSIQETLYMVSFSTLLAVLLGTPLGILLVVTRKDHIMENKALHHCFSYVVNMGRSFPFIILMISIIPFTRMVVGTAIGTTAAIVPLTVATIPFFSRVIENALLEVNKGVIEASQAMGASNFQIIYKVLIPESMPAIILGITITIVNVIGYSAMGGAVGAGGLGDLAIRYGYHRFDKDIMLWTVVLLILMVQIVQASGNFIAKKIDRR</sequence>
<evidence type="ECO:0000256" key="8">
    <source>
        <dbReference type="RuleBase" id="RU363032"/>
    </source>
</evidence>
<keyword evidence="5 8" id="KW-0812">Transmembrane</keyword>
<dbReference type="GO" id="GO:0048473">
    <property type="term" value="P:D-methionine transmembrane transport"/>
    <property type="evidence" value="ECO:0007669"/>
    <property type="project" value="TreeGrafter"/>
</dbReference>
<evidence type="ECO:0000313" key="9">
    <source>
        <dbReference type="EMBL" id="AKL93897.1"/>
    </source>
</evidence>
<dbReference type="PROSITE" id="PS50928">
    <property type="entry name" value="ABC_TM1"/>
    <property type="match status" value="1"/>
</dbReference>
<dbReference type="NCBIfam" id="NF008049">
    <property type="entry name" value="PRK10782.1"/>
    <property type="match status" value="1"/>
</dbReference>
<dbReference type="PANTHER" id="PTHR30450">
    <property type="entry name" value="ABC TRANSPORTER PERMEASE"/>
    <property type="match status" value="1"/>
</dbReference>
<dbReference type="RefSeq" id="WP_044823222.1">
    <property type="nucleotide sequence ID" value="NZ_CP009687.1"/>
</dbReference>
<dbReference type="InterPro" id="IPR051322">
    <property type="entry name" value="AA_ABC_Transporter_Permease"/>
</dbReference>
<dbReference type="InterPro" id="IPR035906">
    <property type="entry name" value="MetI-like_sf"/>
</dbReference>
<evidence type="ECO:0000256" key="3">
    <source>
        <dbReference type="ARBA" id="ARBA00022448"/>
    </source>
</evidence>
<dbReference type="PANTHER" id="PTHR30450:SF1">
    <property type="entry name" value="D-METHIONINE TRANSPORT SYSTEM PERMEASE PROTEIN METI-RELATED"/>
    <property type="match status" value="1"/>
</dbReference>
<evidence type="ECO:0000256" key="2">
    <source>
        <dbReference type="ARBA" id="ARBA00007069"/>
    </source>
</evidence>
<dbReference type="SUPFAM" id="SSF161098">
    <property type="entry name" value="MetI-like"/>
    <property type="match status" value="1"/>
</dbReference>
<dbReference type="PATRIC" id="fig|84022.5.peg.1713"/>
<dbReference type="EMBL" id="CP009687">
    <property type="protein sequence ID" value="AKL93897.1"/>
    <property type="molecule type" value="Genomic_DNA"/>
</dbReference>
<comment type="similarity">
    <text evidence="2">Belongs to the binding-protein-dependent transport system permease family. CysTW subfamily.</text>
</comment>
<gene>
    <name evidence="9" type="ORF">CACET_c03810</name>
</gene>
<dbReference type="Gene3D" id="1.10.3720.10">
    <property type="entry name" value="MetI-like"/>
    <property type="match status" value="1"/>
</dbReference>
<keyword evidence="7 8" id="KW-0472">Membrane</keyword>
<keyword evidence="10" id="KW-1185">Reference proteome</keyword>
<evidence type="ECO:0000256" key="5">
    <source>
        <dbReference type="ARBA" id="ARBA00022692"/>
    </source>
</evidence>
<keyword evidence="4" id="KW-1003">Cell membrane</keyword>
<feature type="transmembrane region" description="Helical" evidence="8">
    <location>
        <begin position="187"/>
        <end position="210"/>
    </location>
</feature>
<dbReference type="KEGG" id="cace:CACET_c03810"/>
<feature type="transmembrane region" description="Helical" evidence="8">
    <location>
        <begin position="144"/>
        <end position="167"/>
    </location>
</feature>